<dbReference type="InterPro" id="IPR013762">
    <property type="entry name" value="Integrase-like_cat_sf"/>
</dbReference>
<dbReference type="EMBL" id="CP016025">
    <property type="protein sequence ID" value="ANJ76597.1"/>
    <property type="molecule type" value="Genomic_DNA"/>
</dbReference>
<organism evidence="9 11">
    <name type="scientific">Ralstonia insidiosa</name>
    <dbReference type="NCBI Taxonomy" id="190721"/>
    <lineage>
        <taxon>Bacteria</taxon>
        <taxon>Pseudomonadati</taxon>
        <taxon>Pseudomonadota</taxon>
        <taxon>Betaproteobacteria</taxon>
        <taxon>Burkholderiales</taxon>
        <taxon>Burkholderiaceae</taxon>
        <taxon>Ralstonia</taxon>
    </lineage>
</organism>
<dbReference type="PROSITE" id="PS51900">
    <property type="entry name" value="CB"/>
    <property type="match status" value="1"/>
</dbReference>
<keyword evidence="4" id="KW-0233">DNA recombination</keyword>
<dbReference type="InterPro" id="IPR002104">
    <property type="entry name" value="Integrase_catalytic"/>
</dbReference>
<dbReference type="InterPro" id="IPR010998">
    <property type="entry name" value="Integrase_recombinase_N"/>
</dbReference>
<dbReference type="Pfam" id="PF00589">
    <property type="entry name" value="Phage_integrase"/>
    <property type="match status" value="1"/>
</dbReference>
<keyword evidence="2" id="KW-0229">DNA integration</keyword>
<evidence type="ECO:0000256" key="5">
    <source>
        <dbReference type="PROSITE-ProRule" id="PRU01248"/>
    </source>
</evidence>
<evidence type="ECO:0000313" key="8">
    <source>
        <dbReference type="EMBL" id="ANH77031.1"/>
    </source>
</evidence>
<evidence type="ECO:0000256" key="1">
    <source>
        <dbReference type="ARBA" id="ARBA00008857"/>
    </source>
</evidence>
<dbReference type="Proteomes" id="UP000078572">
    <property type="component" value="Plasmid pRI-2"/>
</dbReference>
<dbReference type="Pfam" id="PF12482">
    <property type="entry name" value="DUF3701"/>
    <property type="match status" value="1"/>
</dbReference>
<dbReference type="Gene3D" id="1.10.443.10">
    <property type="entry name" value="Intergrase catalytic core"/>
    <property type="match status" value="1"/>
</dbReference>
<dbReference type="InterPro" id="IPR011010">
    <property type="entry name" value="DNA_brk_join_enz"/>
</dbReference>
<dbReference type="KEGG" id="rin:ACS15_5834"/>
<reference evidence="9" key="2">
    <citation type="submission" date="2016-06" db="EMBL/GenBank/DDBJ databases">
        <authorList>
            <person name="Kjaerup R.B."/>
            <person name="Dalgaard T.S."/>
            <person name="Juul-Madsen H.R."/>
        </authorList>
    </citation>
    <scope>NUCLEOTIDE SEQUENCE [LARGE SCALE GENOMIC DNA]</scope>
    <source>
        <strain evidence="9">ATCC 49129</strain>
        <plasmid evidence="9">pRI-2</plasmid>
    </source>
</reference>
<evidence type="ECO:0000313" key="9">
    <source>
        <dbReference type="EMBL" id="ANJ76597.1"/>
    </source>
</evidence>
<dbReference type="PATRIC" id="fig|190721.6.peg.5785"/>
<dbReference type="AlphaFoldDB" id="A0A192A8G3"/>
<geneLocation type="plasmid" evidence="8">
    <name>unnamed</name>
</geneLocation>
<evidence type="ECO:0000313" key="11">
    <source>
        <dbReference type="Proteomes" id="UP000078572"/>
    </source>
</evidence>
<geneLocation type="plasmid" evidence="11">
    <name>pri-2</name>
</geneLocation>
<sequence length="577" mass="62939">MKNSNQAIDVTRAQYAAMRAWLQGVAAVDVADRWLSSDPDIEWTESLALRALRAIRATLAQLALRHEQEALASLLATGPRSTTALNQVLAGLRRLEELGTPAPATKHDVRLWFAAPLARRLQAAGVATLGELMTLANDLGRAWWRRVPRIGPAAAATIVRTLAAAEATLGRLGAHVTGVSLPAALPSPELVPHAGRAVPLEAIRLPAALDGRAGINRGDTNRCRIDALNDYQAIQTWLSLWPAGGHTWRAYRKEAERCLAWAILERGKAFSDLLTDDCLAYRAFLAQKDFGPRWSGPQVARTLPGWRPFQGPLSTRSRAYAEQVLAALCEWLVGRRYLDSNPWDGMPALRVAALDIDIERAVPPAVWQALQPWLDAQAADDVRWRTIRAAVLLLHDSGMRVFEAAGAERSGLRPAGGDGPLWGELRIVGKRTKTRMVPISRRAHDALVAHWRDLGDEHAAEGPLLAPAEPCTSPRALAKAADGRRGYSDRGLRHLVTRAAEAFRAHLEQADPDLRAQAIHLHPHAFRHAFGTAGAEAGVPLDVRQSYLGHASPATSAIYDKAGARRRQREVAKLFSV</sequence>
<dbReference type="GO" id="GO:0006310">
    <property type="term" value="P:DNA recombination"/>
    <property type="evidence" value="ECO:0007669"/>
    <property type="project" value="UniProtKB-KW"/>
</dbReference>
<geneLocation type="plasmid" evidence="9">
    <name>pRI-2</name>
</geneLocation>
<keyword evidence="3 5" id="KW-0238">DNA-binding</keyword>
<dbReference type="RefSeq" id="WP_004636889.1">
    <property type="nucleotide sequence ID" value="NZ_CP012607.1"/>
</dbReference>
<dbReference type="EMBL" id="CP012607">
    <property type="protein sequence ID" value="ANH77031.1"/>
    <property type="molecule type" value="Genomic_DNA"/>
</dbReference>
<keyword evidence="11" id="KW-1185">Reference proteome</keyword>
<proteinExistence type="inferred from homology"/>
<dbReference type="PANTHER" id="PTHR30349">
    <property type="entry name" value="PHAGE INTEGRASE-RELATED"/>
    <property type="match status" value="1"/>
</dbReference>
<dbReference type="CDD" id="cd00397">
    <property type="entry name" value="DNA_BRE_C"/>
    <property type="match status" value="1"/>
</dbReference>
<dbReference type="InterPro" id="IPR050090">
    <property type="entry name" value="Tyrosine_recombinase_XerCD"/>
</dbReference>
<evidence type="ECO:0000259" key="7">
    <source>
        <dbReference type="PROSITE" id="PS51900"/>
    </source>
</evidence>
<reference evidence="11" key="3">
    <citation type="submission" date="2016-06" db="EMBL/GenBank/DDBJ databases">
        <authorList>
            <person name="Xu Y."/>
            <person name="Nagy A."/>
            <person name="Yan X."/>
            <person name="Kim S.W."/>
            <person name="Haley B."/>
            <person name="Liu N.T."/>
            <person name="Nou X."/>
        </authorList>
    </citation>
    <scope>NUCLEOTIDE SEQUENCE [LARGE SCALE GENOMIC DNA]</scope>
    <source>
        <strain evidence="11">ATCC 49129</strain>
        <plasmid evidence="11">pri-2</plasmid>
    </source>
</reference>
<keyword evidence="9" id="KW-0614">Plasmid</keyword>
<dbReference type="Gene3D" id="1.10.150.130">
    <property type="match status" value="1"/>
</dbReference>
<reference evidence="8 10" key="1">
    <citation type="submission" date="2015-09" db="EMBL/GenBank/DDBJ databases">
        <authorList>
            <person name="Xu Y."/>
            <person name="Nagy A."/>
            <person name="Liu N.T."/>
            <person name="Nou X."/>
        </authorList>
    </citation>
    <scope>NUCLEOTIDE SEQUENCE [LARGE SCALE GENOMIC DNA]</scope>
    <source>
        <strain evidence="8 10">FC1138</strain>
        <plasmid evidence="10">Plasmid</plasmid>
        <plasmid evidence="8">unnamed</plasmid>
    </source>
</reference>
<dbReference type="Proteomes" id="UP000077927">
    <property type="component" value="Plasmid unnamed"/>
</dbReference>
<protein>
    <submittedName>
        <fullName evidence="8 9">Integrase</fullName>
    </submittedName>
</protein>
<evidence type="ECO:0000256" key="3">
    <source>
        <dbReference type="ARBA" id="ARBA00023125"/>
    </source>
</evidence>
<dbReference type="PROSITE" id="PS51898">
    <property type="entry name" value="TYR_RECOMBINASE"/>
    <property type="match status" value="1"/>
</dbReference>
<dbReference type="OrthoDB" id="8610787at2"/>
<feature type="domain" description="Core-binding (CB)" evidence="7">
    <location>
        <begin position="228"/>
        <end position="333"/>
    </location>
</feature>
<dbReference type="SUPFAM" id="SSF56349">
    <property type="entry name" value="DNA breaking-rejoining enzymes"/>
    <property type="match status" value="1"/>
</dbReference>
<accession>A0A192A8G3</accession>
<dbReference type="GO" id="GO:0003677">
    <property type="term" value="F:DNA binding"/>
    <property type="evidence" value="ECO:0007669"/>
    <property type="project" value="UniProtKB-UniRule"/>
</dbReference>
<feature type="domain" description="Tyr recombinase" evidence="6">
    <location>
        <begin position="360"/>
        <end position="573"/>
    </location>
</feature>
<dbReference type="GO" id="GO:0015074">
    <property type="term" value="P:DNA integration"/>
    <property type="evidence" value="ECO:0007669"/>
    <property type="project" value="UniProtKB-KW"/>
</dbReference>
<dbReference type="GeneID" id="61530007"/>
<evidence type="ECO:0000256" key="2">
    <source>
        <dbReference type="ARBA" id="ARBA00022908"/>
    </source>
</evidence>
<dbReference type="InterPro" id="IPR022169">
    <property type="entry name" value="DUF3701"/>
</dbReference>
<dbReference type="PANTHER" id="PTHR30349:SF41">
    <property type="entry name" value="INTEGRASE_RECOMBINASE PROTEIN MJ0367-RELATED"/>
    <property type="match status" value="1"/>
</dbReference>
<gene>
    <name evidence="9" type="ORF">A9Y76_28725</name>
    <name evidence="8" type="ORF">ACS15_5834</name>
</gene>
<evidence type="ECO:0000256" key="4">
    <source>
        <dbReference type="ARBA" id="ARBA00023172"/>
    </source>
</evidence>
<evidence type="ECO:0000313" key="10">
    <source>
        <dbReference type="Proteomes" id="UP000077927"/>
    </source>
</evidence>
<dbReference type="InterPro" id="IPR044068">
    <property type="entry name" value="CB"/>
</dbReference>
<name>A0A192A8G3_9RALS</name>
<evidence type="ECO:0000259" key="6">
    <source>
        <dbReference type="PROSITE" id="PS51898"/>
    </source>
</evidence>
<geneLocation type="plasmid" evidence="10"/>
<comment type="similarity">
    <text evidence="1">Belongs to the 'phage' integrase family.</text>
</comment>